<keyword evidence="9" id="KW-1185">Reference proteome</keyword>
<dbReference type="Pfam" id="PF18044">
    <property type="entry name" value="zf-CCCH_4"/>
    <property type="match status" value="1"/>
</dbReference>
<dbReference type="Pfam" id="PF14608">
    <property type="entry name" value="zf-CCCH_2"/>
    <property type="match status" value="1"/>
</dbReference>
<feature type="zinc finger region" description="C3H1-type" evidence="5">
    <location>
        <begin position="85"/>
        <end position="111"/>
    </location>
</feature>
<dbReference type="InterPro" id="IPR036855">
    <property type="entry name" value="Znf_CCCH_sf"/>
</dbReference>
<dbReference type="OrthoDB" id="411372at2759"/>
<dbReference type="PANTHER" id="PTHR11224">
    <property type="entry name" value="MAKORIN-RELATED"/>
    <property type="match status" value="1"/>
</dbReference>
<comment type="caution">
    <text evidence="8">The sequence shown here is derived from an EMBL/GenBank/DDBJ whole genome shotgun (WGS) entry which is preliminary data.</text>
</comment>
<dbReference type="GO" id="GO:0000209">
    <property type="term" value="P:protein polyubiquitination"/>
    <property type="evidence" value="ECO:0007669"/>
    <property type="project" value="InterPro"/>
</dbReference>
<proteinExistence type="predicted"/>
<reference evidence="8" key="1">
    <citation type="submission" date="2020-12" db="EMBL/GenBank/DDBJ databases">
        <title>Metabolic potential, ecology and presence of endohyphal bacteria is reflected in genomic diversity of Mucoromycotina.</title>
        <authorList>
            <person name="Muszewska A."/>
            <person name="Okrasinska A."/>
            <person name="Steczkiewicz K."/>
            <person name="Drgas O."/>
            <person name="Orlowska M."/>
            <person name="Perlinska-Lenart U."/>
            <person name="Aleksandrzak-Piekarczyk T."/>
            <person name="Szatraj K."/>
            <person name="Zielenkiewicz U."/>
            <person name="Pilsyk S."/>
            <person name="Malc E."/>
            <person name="Mieczkowski P."/>
            <person name="Kruszewska J.S."/>
            <person name="Biernat P."/>
            <person name="Pawlowska J."/>
        </authorList>
    </citation>
    <scope>NUCLEOTIDE SEQUENCE</scope>
    <source>
        <strain evidence="8">WA0000051536</strain>
    </source>
</reference>
<feature type="region of interest" description="Disordered" evidence="6">
    <location>
        <begin position="184"/>
        <end position="212"/>
    </location>
</feature>
<evidence type="ECO:0000256" key="1">
    <source>
        <dbReference type="ARBA" id="ARBA00022723"/>
    </source>
</evidence>
<dbReference type="InterPro" id="IPR041367">
    <property type="entry name" value="Znf-CCCH_4"/>
</dbReference>
<evidence type="ECO:0000313" key="9">
    <source>
        <dbReference type="Proteomes" id="UP000612746"/>
    </source>
</evidence>
<dbReference type="PANTHER" id="PTHR11224:SF10">
    <property type="entry name" value="IP09428P-RELATED"/>
    <property type="match status" value="1"/>
</dbReference>
<gene>
    <name evidence="8" type="ORF">INT44_001158</name>
</gene>
<sequence length="390" mass="43480">MVATFHTMNPMAELSIPSSPVTPHSRTPILRKARSYAPQSTEESLNHSPRQSRGTANIPCKFYRNDACTAGANCPFLHSSNPDHASTTVCKYYLKGSCKFGNKCALLHTFLTTSPNIYGSPMSSRMMYRGASTESSLNFYEWDLAGTNESSSLLSDTGSNKEDHRVSDMFPSWKEVSPIASNATTPNIDNRFSSPRTPISQSLNSVEPYSTSSSITDGFSNSTFYVPQGRTYFQHASPRSAVMTSLEGANYFNDEWSSNDQKSYTSQDISDDANLARSLDEIFATVSSERTSKTIRRPKQRLSSSQATSYTGLFGDLFTEKLSSITSHGYELELTKDILRMRDDRRRGSEPSVSMRDSQVTTDFMQSTGRSPESYERQMDGEIEMTFLMD</sequence>
<dbReference type="InterPro" id="IPR045072">
    <property type="entry name" value="MKRN-like"/>
</dbReference>
<dbReference type="SMART" id="SM00356">
    <property type="entry name" value="ZnF_C3H1"/>
    <property type="match status" value="2"/>
</dbReference>
<name>A0A8H7UM95_9FUNG</name>
<organism evidence="8 9">
    <name type="scientific">Umbelopsis vinacea</name>
    <dbReference type="NCBI Taxonomy" id="44442"/>
    <lineage>
        <taxon>Eukaryota</taxon>
        <taxon>Fungi</taxon>
        <taxon>Fungi incertae sedis</taxon>
        <taxon>Mucoromycota</taxon>
        <taxon>Mucoromycotina</taxon>
        <taxon>Umbelopsidomycetes</taxon>
        <taxon>Umbelopsidales</taxon>
        <taxon>Umbelopsidaceae</taxon>
        <taxon>Umbelopsis</taxon>
    </lineage>
</organism>
<dbReference type="InterPro" id="IPR000571">
    <property type="entry name" value="Znf_CCCH"/>
</dbReference>
<dbReference type="PROSITE" id="PS50103">
    <property type="entry name" value="ZF_C3H1"/>
    <property type="match status" value="2"/>
</dbReference>
<evidence type="ECO:0000256" key="6">
    <source>
        <dbReference type="SAM" id="MobiDB-lite"/>
    </source>
</evidence>
<dbReference type="Proteomes" id="UP000612746">
    <property type="component" value="Unassembled WGS sequence"/>
</dbReference>
<feature type="domain" description="C3H1-type" evidence="7">
    <location>
        <begin position="85"/>
        <end position="111"/>
    </location>
</feature>
<keyword evidence="2" id="KW-0677">Repeat</keyword>
<evidence type="ECO:0000256" key="5">
    <source>
        <dbReference type="PROSITE-ProRule" id="PRU00723"/>
    </source>
</evidence>
<feature type="region of interest" description="Disordered" evidence="6">
    <location>
        <begin position="33"/>
        <end position="54"/>
    </location>
</feature>
<evidence type="ECO:0000256" key="2">
    <source>
        <dbReference type="ARBA" id="ARBA00022737"/>
    </source>
</evidence>
<evidence type="ECO:0000256" key="3">
    <source>
        <dbReference type="ARBA" id="ARBA00022771"/>
    </source>
</evidence>
<dbReference type="AlphaFoldDB" id="A0A8H7UM95"/>
<feature type="compositionally biased region" description="Polar residues" evidence="6">
    <location>
        <begin position="351"/>
        <end position="371"/>
    </location>
</feature>
<feature type="zinc finger region" description="C3H1-type" evidence="5">
    <location>
        <begin position="54"/>
        <end position="81"/>
    </location>
</feature>
<dbReference type="GO" id="GO:0008270">
    <property type="term" value="F:zinc ion binding"/>
    <property type="evidence" value="ECO:0007669"/>
    <property type="project" value="UniProtKB-KW"/>
</dbReference>
<evidence type="ECO:0000259" key="7">
    <source>
        <dbReference type="PROSITE" id="PS50103"/>
    </source>
</evidence>
<feature type="domain" description="C3H1-type" evidence="7">
    <location>
        <begin position="54"/>
        <end position="81"/>
    </location>
</feature>
<protein>
    <recommendedName>
        <fullName evidence="7">C3H1-type domain-containing protein</fullName>
    </recommendedName>
</protein>
<dbReference type="GO" id="GO:0061630">
    <property type="term" value="F:ubiquitin protein ligase activity"/>
    <property type="evidence" value="ECO:0007669"/>
    <property type="project" value="InterPro"/>
</dbReference>
<evidence type="ECO:0000256" key="4">
    <source>
        <dbReference type="ARBA" id="ARBA00022833"/>
    </source>
</evidence>
<feature type="region of interest" description="Disordered" evidence="6">
    <location>
        <begin position="343"/>
        <end position="375"/>
    </location>
</feature>
<accession>A0A8H7UM95</accession>
<dbReference type="Gene3D" id="4.10.1000.10">
    <property type="entry name" value="Zinc finger, CCCH-type"/>
    <property type="match status" value="1"/>
</dbReference>
<dbReference type="SUPFAM" id="SSF90229">
    <property type="entry name" value="CCCH zinc finger"/>
    <property type="match status" value="2"/>
</dbReference>
<keyword evidence="3 5" id="KW-0863">Zinc-finger</keyword>
<dbReference type="EMBL" id="JAEPRA010000002">
    <property type="protein sequence ID" value="KAG2188405.1"/>
    <property type="molecule type" value="Genomic_DNA"/>
</dbReference>
<feature type="compositionally biased region" description="Polar residues" evidence="6">
    <location>
        <begin position="37"/>
        <end position="54"/>
    </location>
</feature>
<keyword evidence="1 5" id="KW-0479">Metal-binding</keyword>
<keyword evidence="4 5" id="KW-0862">Zinc</keyword>
<evidence type="ECO:0000313" key="8">
    <source>
        <dbReference type="EMBL" id="KAG2188405.1"/>
    </source>
</evidence>